<accession>A0ABU0LYJ8</accession>
<dbReference type="Gene3D" id="1.10.1650.20">
    <property type="match status" value="1"/>
</dbReference>
<reference evidence="12" key="1">
    <citation type="submission" date="2023-07" db="EMBL/GenBank/DDBJ databases">
        <title>Genomic Encyclopedia of Type Strains, Phase IV (KMG-IV): sequencing the most valuable type-strain genomes for metagenomic binning, comparative biology and taxonomic classification.</title>
        <authorList>
            <person name="Goeker M."/>
        </authorList>
    </citation>
    <scope>NUCLEOTIDE SEQUENCE [LARGE SCALE GENOMIC DNA]</scope>
    <source>
        <strain evidence="12">DSM 21204</strain>
    </source>
</reference>
<name>A0ABU0LYJ8_9BACT</name>
<keyword evidence="4" id="KW-0547">Nucleotide-binding</keyword>
<comment type="catalytic activity">
    <reaction evidence="9 10">
        <text>a 2'-deoxyribonucleoside 5'-diphosphate + [thioredoxin]-disulfide + H2O = a ribonucleoside 5'-diphosphate + [thioredoxin]-dithiol</text>
        <dbReference type="Rhea" id="RHEA:23252"/>
        <dbReference type="Rhea" id="RHEA-COMP:10698"/>
        <dbReference type="Rhea" id="RHEA-COMP:10700"/>
        <dbReference type="ChEBI" id="CHEBI:15377"/>
        <dbReference type="ChEBI" id="CHEBI:29950"/>
        <dbReference type="ChEBI" id="CHEBI:50058"/>
        <dbReference type="ChEBI" id="CHEBI:57930"/>
        <dbReference type="ChEBI" id="CHEBI:73316"/>
        <dbReference type="EC" id="1.17.4.1"/>
    </reaction>
</comment>
<dbReference type="RefSeq" id="WP_256547545.1">
    <property type="nucleotide sequence ID" value="NZ_CP101809.1"/>
</dbReference>
<keyword evidence="7 10" id="KW-0215">Deoxyribonucleotide synthesis</keyword>
<proteinExistence type="inferred from homology"/>
<sequence length="703" mass="80755">MEKSSANKQSSKYIEYNNLLNRRKEDGFFDLEKDQLAIKEYQKSIQDLSINHGGPIENIQWLIEHNYYSDFLRDYNHDDVKRLVEKIRSYNFSFTSYMAISKFYESYALKTDDRKYFLENYEDRIIAVALDLAGGDFQFAWDLAVSMIEQRYQPATPTFLNAGKKRKGGLVSCFLLEVDDSLNSINFIISNAMQLSKIGGGVAINLSKLRARGAEILKIKNSASGVMPVLKILENVFSYANQLGQRPGAGAAYLNIFHYDLKEFLDCKKINADEKSRIQTLSIGLIIPNKFFELAEKNQPFYIFEPYTIYKKYHKHLDDLDMDLWYDKLVADDDIIKSKEDPRNILVQISKTQFESGYPYIMYKDNANRVNPLKELGQIKMSNLCTEIFQIQTTSKINDYGMEDEIGYDVSCNLGSLNINNLMELKNIEESVDIAMRALTRVSDISDISNSPGVRKANSELHSVGLGAMNLAGWLAKKKIAYEDPIAIEFSSVLFAAINFYSIKSSCKIAKERKQTFKGFEKSEYANGKYFDRYLNNSYLPRSLKIIEMFEGIKLPTVKDWEELKTEVVKYGLYNAYRLAIAPTQSISYIQSSTASIQPIIDTIETRMYGDSLTYYPMPFLSKDNALFYKSAYNINQFKIIDLISEIQTHIDQGISTILYVTNQTSTRELARLYIYAWKKGLKSLYYTRTKNLEVNECLACAV</sequence>
<dbReference type="SUPFAM" id="SSF51998">
    <property type="entry name" value="PFL-like glycyl radical enzymes"/>
    <property type="match status" value="1"/>
</dbReference>
<protein>
    <recommendedName>
        <fullName evidence="2 10">Ribonucleoside-diphosphate reductase</fullName>
        <ecNumber evidence="2 10">1.17.4.1</ecNumber>
    </recommendedName>
</protein>
<dbReference type="SUPFAM" id="SSF48168">
    <property type="entry name" value="R1 subunit of ribonucleotide reductase, N-terminal domain"/>
    <property type="match status" value="1"/>
</dbReference>
<dbReference type="InterPro" id="IPR013346">
    <property type="entry name" value="NrdE_NrdA_C"/>
</dbReference>
<evidence type="ECO:0000256" key="3">
    <source>
        <dbReference type="ARBA" id="ARBA00022533"/>
    </source>
</evidence>
<dbReference type="PANTHER" id="PTHR11573">
    <property type="entry name" value="RIBONUCLEOSIDE-DIPHOSPHATE REDUCTASE LARGE CHAIN"/>
    <property type="match status" value="1"/>
</dbReference>
<dbReference type="Pfam" id="PF00317">
    <property type="entry name" value="Ribonuc_red_lgN"/>
    <property type="match status" value="1"/>
</dbReference>
<evidence type="ECO:0000256" key="10">
    <source>
        <dbReference type="RuleBase" id="RU003410"/>
    </source>
</evidence>
<dbReference type="InterPro" id="IPR013554">
    <property type="entry name" value="RNR_N"/>
</dbReference>
<dbReference type="InterPro" id="IPR026459">
    <property type="entry name" value="RNR_1b_NrdE"/>
</dbReference>
<evidence type="ECO:0000259" key="11">
    <source>
        <dbReference type="PROSITE" id="PS00089"/>
    </source>
</evidence>
<gene>
    <name evidence="12" type="ORF">J2Z62_000193</name>
</gene>
<dbReference type="PROSITE" id="PS00089">
    <property type="entry name" value="RIBORED_LARGE"/>
    <property type="match status" value="1"/>
</dbReference>
<evidence type="ECO:0000256" key="4">
    <source>
        <dbReference type="ARBA" id="ARBA00022741"/>
    </source>
</evidence>
<comment type="caution">
    <text evidence="12">The sequence shown here is derived from an EMBL/GenBank/DDBJ whole genome shotgun (WGS) entry which is preliminary data.</text>
</comment>
<feature type="domain" description="Ribonucleotide reductase large subunit" evidence="11">
    <location>
        <begin position="561"/>
        <end position="583"/>
    </location>
</feature>
<dbReference type="Gene3D" id="3.20.70.20">
    <property type="match status" value="1"/>
</dbReference>
<keyword evidence="6 10" id="KW-0560">Oxidoreductase</keyword>
<dbReference type="EC" id="1.17.4.1" evidence="2 10"/>
<organism evidence="12 13">
    <name type="scientific">Mycoplasmoides fastidiosum</name>
    <dbReference type="NCBI Taxonomy" id="92758"/>
    <lineage>
        <taxon>Bacteria</taxon>
        <taxon>Bacillati</taxon>
        <taxon>Mycoplasmatota</taxon>
        <taxon>Mycoplasmoidales</taxon>
        <taxon>Mycoplasmoidaceae</taxon>
        <taxon>Mycoplasmoides</taxon>
    </lineage>
</organism>
<keyword evidence="3" id="KW-0021">Allosteric enzyme</keyword>
<dbReference type="InterPro" id="IPR039718">
    <property type="entry name" value="Rrm1"/>
</dbReference>
<dbReference type="GO" id="GO:0004748">
    <property type="term" value="F:ribonucleoside-diphosphate reductase activity, thioredoxin disulfide as acceptor"/>
    <property type="evidence" value="ECO:0007669"/>
    <property type="project" value="UniProtKB-EC"/>
</dbReference>
<dbReference type="InterPro" id="IPR013509">
    <property type="entry name" value="RNR_lsu_N"/>
</dbReference>
<dbReference type="Pfam" id="PF02867">
    <property type="entry name" value="Ribonuc_red_lgC"/>
    <property type="match status" value="1"/>
</dbReference>
<evidence type="ECO:0000256" key="2">
    <source>
        <dbReference type="ARBA" id="ARBA00012274"/>
    </source>
</evidence>
<comment type="function">
    <text evidence="10">Provides the precursors necessary for DNA synthesis. Catalyzes the biosynthesis of deoxyribonucleotides from the corresponding ribonucleotides.</text>
</comment>
<comment type="similarity">
    <text evidence="1 10">Belongs to the ribonucleoside diphosphate reductase large chain family.</text>
</comment>
<dbReference type="PRINTS" id="PR01183">
    <property type="entry name" value="RIBORDTASEM1"/>
</dbReference>
<evidence type="ECO:0000256" key="8">
    <source>
        <dbReference type="ARBA" id="ARBA00023157"/>
    </source>
</evidence>
<dbReference type="PANTHER" id="PTHR11573:SF30">
    <property type="entry name" value="RIBONUCLEOSIDE-DIPHOSPHATE REDUCTASE 2 SUBUNIT ALPHA"/>
    <property type="match status" value="1"/>
</dbReference>
<evidence type="ECO:0000256" key="5">
    <source>
        <dbReference type="ARBA" id="ARBA00022840"/>
    </source>
</evidence>
<dbReference type="Proteomes" id="UP001240643">
    <property type="component" value="Unassembled WGS sequence"/>
</dbReference>
<dbReference type="InterPro" id="IPR000788">
    <property type="entry name" value="RNR_lg_C"/>
</dbReference>
<evidence type="ECO:0000256" key="7">
    <source>
        <dbReference type="ARBA" id="ARBA00023116"/>
    </source>
</evidence>
<dbReference type="Pfam" id="PF08343">
    <property type="entry name" value="RNR_N"/>
    <property type="match status" value="1"/>
</dbReference>
<evidence type="ECO:0000256" key="1">
    <source>
        <dbReference type="ARBA" id="ARBA00010406"/>
    </source>
</evidence>
<keyword evidence="8" id="KW-1015">Disulfide bond</keyword>
<dbReference type="NCBIfam" id="TIGR02506">
    <property type="entry name" value="NrdE_NrdA"/>
    <property type="match status" value="1"/>
</dbReference>
<dbReference type="NCBIfam" id="TIGR04170">
    <property type="entry name" value="RNR_1b_NrdE"/>
    <property type="match status" value="1"/>
</dbReference>
<dbReference type="InterPro" id="IPR008926">
    <property type="entry name" value="RNR_R1-su_N"/>
</dbReference>
<evidence type="ECO:0000313" key="13">
    <source>
        <dbReference type="Proteomes" id="UP001240643"/>
    </source>
</evidence>
<evidence type="ECO:0000256" key="9">
    <source>
        <dbReference type="ARBA" id="ARBA00047754"/>
    </source>
</evidence>
<dbReference type="CDD" id="cd01679">
    <property type="entry name" value="RNR_I"/>
    <property type="match status" value="1"/>
</dbReference>
<keyword evidence="5" id="KW-0067">ATP-binding</keyword>
<evidence type="ECO:0000313" key="12">
    <source>
        <dbReference type="EMBL" id="MDQ0513755.1"/>
    </source>
</evidence>
<evidence type="ECO:0000256" key="6">
    <source>
        <dbReference type="ARBA" id="ARBA00023002"/>
    </source>
</evidence>
<dbReference type="EMBL" id="JAUSWO010000001">
    <property type="protein sequence ID" value="MDQ0513755.1"/>
    <property type="molecule type" value="Genomic_DNA"/>
</dbReference>
<keyword evidence="13" id="KW-1185">Reference proteome</keyword>